<accession>S4YSA3</accession>
<protein>
    <submittedName>
        <fullName evidence="1">Uncharacterized protein</fullName>
    </submittedName>
</protein>
<name>S4YSA3_SERPL</name>
<reference evidence="1 2" key="1">
    <citation type="journal article" date="2013" name="Genome Announc.">
        <title>Genome Sequence of Serratia plymuthica Strain S13, an Endophyte with Germination- and Plant-Growth-Promoting Activity from the Flower of Styrian Oil Pumpkin.</title>
        <authorList>
            <person name="Muller H."/>
            <person name="Furnkranz M."/>
            <person name="Grube M."/>
            <person name="Berg G."/>
        </authorList>
    </citation>
    <scope>NUCLEOTIDE SEQUENCE [LARGE SCALE GENOMIC DNA]</scope>
    <source>
        <strain evidence="1">S13</strain>
    </source>
</reference>
<proteinExistence type="predicted"/>
<dbReference type="Proteomes" id="UP000014900">
    <property type="component" value="Chromosome"/>
</dbReference>
<dbReference type="HOGENOM" id="CLU_3029901_0_0_6"/>
<dbReference type="KEGG" id="sry:M621_15390"/>
<organism evidence="1 2">
    <name type="scientific">Serratia plymuthica S13</name>
    <dbReference type="NCBI Taxonomy" id="1348660"/>
    <lineage>
        <taxon>Bacteria</taxon>
        <taxon>Pseudomonadati</taxon>
        <taxon>Pseudomonadota</taxon>
        <taxon>Gammaproteobacteria</taxon>
        <taxon>Enterobacterales</taxon>
        <taxon>Yersiniaceae</taxon>
        <taxon>Serratia</taxon>
    </lineage>
</organism>
<dbReference type="AlphaFoldDB" id="S4YSA3"/>
<sequence>MPFAFAKKEVHHATAQAVGTTRYRGLASFHRLFVDEKTLFFNKKSVHQKEIIDGN</sequence>
<dbReference type="EMBL" id="CP006566">
    <property type="protein sequence ID" value="AGP47095.1"/>
    <property type="molecule type" value="Genomic_DNA"/>
</dbReference>
<evidence type="ECO:0000313" key="1">
    <source>
        <dbReference type="EMBL" id="AGP47095.1"/>
    </source>
</evidence>
<evidence type="ECO:0000313" key="2">
    <source>
        <dbReference type="Proteomes" id="UP000014900"/>
    </source>
</evidence>
<gene>
    <name evidence="1" type="ORF">M621_15390</name>
</gene>